<sequence length="287" mass="32047">MELFDEAHRPIVWAAQSSAPQASTSLALIVRRHQFLGPLGEVADENHEFIEDDEEDTFQPQKGNVAFVCALDGWGFSISQFAEFYASKLGASATALQKALWGPWYFNPKTRMIVGKKGISGGSKARPMFVQFVLEPLWQVYKAALEGDGDKVVLLKVIKSFNLSVPPRELQNKDPKTVLQAVMSRWLPLSDTILSMVVKYMPDPITAQSFRISRLLPKREVMECGVHSDVLAEVELVRKSVEACDTNPEAPCVAFVSKMFAVPSKLLPQRGLHGEVLNNSTDDRWKR</sequence>
<dbReference type="GO" id="GO:1990904">
    <property type="term" value="C:ribonucleoprotein complex"/>
    <property type="evidence" value="ECO:0007669"/>
    <property type="project" value="TreeGrafter"/>
</dbReference>
<dbReference type="GO" id="GO:0042256">
    <property type="term" value="P:cytosolic ribosome assembly"/>
    <property type="evidence" value="ECO:0007669"/>
    <property type="project" value="TreeGrafter"/>
</dbReference>
<dbReference type="Proteomes" id="UP000325577">
    <property type="component" value="Linkage Group LG0"/>
</dbReference>
<evidence type="ECO:0000313" key="2">
    <source>
        <dbReference type="Proteomes" id="UP000325577"/>
    </source>
</evidence>
<protein>
    <submittedName>
        <fullName evidence="1">Uncharacterized protein</fullName>
    </submittedName>
</protein>
<dbReference type="OrthoDB" id="364892at2759"/>
<organism evidence="1 2">
    <name type="scientific">Nyssa sinensis</name>
    <dbReference type="NCBI Taxonomy" id="561372"/>
    <lineage>
        <taxon>Eukaryota</taxon>
        <taxon>Viridiplantae</taxon>
        <taxon>Streptophyta</taxon>
        <taxon>Embryophyta</taxon>
        <taxon>Tracheophyta</taxon>
        <taxon>Spermatophyta</taxon>
        <taxon>Magnoliopsida</taxon>
        <taxon>eudicotyledons</taxon>
        <taxon>Gunneridae</taxon>
        <taxon>Pentapetalae</taxon>
        <taxon>asterids</taxon>
        <taxon>Cornales</taxon>
        <taxon>Nyssaceae</taxon>
        <taxon>Nyssa</taxon>
    </lineage>
</organism>
<gene>
    <name evidence="1" type="ORF">F0562_001802</name>
</gene>
<proteinExistence type="predicted"/>
<dbReference type="SUPFAM" id="SSF52540">
    <property type="entry name" value="P-loop containing nucleoside triphosphate hydrolases"/>
    <property type="match status" value="1"/>
</dbReference>
<dbReference type="InterPro" id="IPR027417">
    <property type="entry name" value="P-loop_NTPase"/>
</dbReference>
<dbReference type="GO" id="GO:0003924">
    <property type="term" value="F:GTPase activity"/>
    <property type="evidence" value="ECO:0007669"/>
    <property type="project" value="TreeGrafter"/>
</dbReference>
<keyword evidence="2" id="KW-1185">Reference proteome</keyword>
<reference evidence="1 2" key="1">
    <citation type="submission" date="2019-09" db="EMBL/GenBank/DDBJ databases">
        <title>A chromosome-level genome assembly of the Chinese tupelo Nyssa sinensis.</title>
        <authorList>
            <person name="Yang X."/>
            <person name="Kang M."/>
            <person name="Yang Y."/>
            <person name="Xiong H."/>
            <person name="Wang M."/>
            <person name="Zhang Z."/>
            <person name="Wang Z."/>
            <person name="Wu H."/>
            <person name="Ma T."/>
            <person name="Liu J."/>
            <person name="Xi Z."/>
        </authorList>
    </citation>
    <scope>NUCLEOTIDE SEQUENCE [LARGE SCALE GENOMIC DNA]</scope>
    <source>
        <strain evidence="1">J267</strain>
        <tissue evidence="1">Leaf</tissue>
    </source>
</reference>
<accession>A0A5J5C4B1</accession>
<dbReference type="PANTHER" id="PTHR42908:SF3">
    <property type="entry name" value="ELONGATION FACTOR-LIKE GTPASE 1"/>
    <property type="match status" value="1"/>
</dbReference>
<evidence type="ECO:0000313" key="1">
    <source>
        <dbReference type="EMBL" id="KAA8550118.1"/>
    </source>
</evidence>
<dbReference type="FunFam" id="3.90.1430.10:FF:000002">
    <property type="entry name" value="Elongation factor like GTPase 1"/>
    <property type="match status" value="1"/>
</dbReference>
<dbReference type="GO" id="GO:0005829">
    <property type="term" value="C:cytosol"/>
    <property type="evidence" value="ECO:0007669"/>
    <property type="project" value="TreeGrafter"/>
</dbReference>
<dbReference type="AlphaFoldDB" id="A0A5J5C4B1"/>
<name>A0A5J5C4B1_9ASTE</name>
<dbReference type="GO" id="GO:0043022">
    <property type="term" value="F:ribosome binding"/>
    <property type="evidence" value="ECO:0007669"/>
    <property type="project" value="TreeGrafter"/>
</dbReference>
<dbReference type="EMBL" id="CM018031">
    <property type="protein sequence ID" value="KAA8550118.1"/>
    <property type="molecule type" value="Genomic_DNA"/>
</dbReference>
<dbReference type="Gene3D" id="3.90.1430.10">
    <property type="entry name" value="Yeast translation eEF2 (G' domain)"/>
    <property type="match status" value="1"/>
</dbReference>
<dbReference type="PANTHER" id="PTHR42908">
    <property type="entry name" value="TRANSLATION ELONGATION FACTOR-RELATED"/>
    <property type="match status" value="1"/>
</dbReference>